<dbReference type="EMBL" id="JAWQEG010004697">
    <property type="protein sequence ID" value="KAK3860552.1"/>
    <property type="molecule type" value="Genomic_DNA"/>
</dbReference>
<dbReference type="AlphaFoldDB" id="A0AAE1ESH5"/>
<gene>
    <name evidence="2" type="ORF">Pcinc_033404</name>
</gene>
<keyword evidence="3" id="KW-1185">Reference proteome</keyword>
<name>A0AAE1ESH5_PETCI</name>
<comment type="caution">
    <text evidence="2">The sequence shown here is derived from an EMBL/GenBank/DDBJ whole genome shotgun (WGS) entry which is preliminary data.</text>
</comment>
<dbReference type="Proteomes" id="UP001286313">
    <property type="component" value="Unassembled WGS sequence"/>
</dbReference>
<reference evidence="2" key="1">
    <citation type="submission" date="2023-10" db="EMBL/GenBank/DDBJ databases">
        <title>Genome assemblies of two species of porcelain crab, Petrolisthes cinctipes and Petrolisthes manimaculis (Anomura: Porcellanidae).</title>
        <authorList>
            <person name="Angst P."/>
        </authorList>
    </citation>
    <scope>NUCLEOTIDE SEQUENCE</scope>
    <source>
        <strain evidence="2">PB745_01</strain>
        <tissue evidence="2">Gill</tissue>
    </source>
</reference>
<protein>
    <submittedName>
        <fullName evidence="2">Uncharacterized protein</fullName>
    </submittedName>
</protein>
<evidence type="ECO:0000313" key="2">
    <source>
        <dbReference type="EMBL" id="KAK3860552.1"/>
    </source>
</evidence>
<feature type="signal peptide" evidence="1">
    <location>
        <begin position="1"/>
        <end position="26"/>
    </location>
</feature>
<evidence type="ECO:0000313" key="3">
    <source>
        <dbReference type="Proteomes" id="UP001286313"/>
    </source>
</evidence>
<accession>A0AAE1ESH5</accession>
<keyword evidence="1" id="KW-0732">Signal</keyword>
<evidence type="ECO:0000256" key="1">
    <source>
        <dbReference type="SAM" id="SignalP"/>
    </source>
</evidence>
<sequence>MSPSSFLSFKLLTSFFSLHFLTPSSFLPIFSPSLSSLPTLTPSLPITYSHSPHYLIPISTHSRPLPTLTPKNYPYSLSNTSPTHSQPVLPPTPLLLTTTPHHQPLTPHHQSLPLIPHHSVPLVVSTPVVPTYRRQHQVTPNTDLRPR</sequence>
<proteinExistence type="predicted"/>
<organism evidence="2 3">
    <name type="scientific">Petrolisthes cinctipes</name>
    <name type="common">Flat porcelain crab</name>
    <dbReference type="NCBI Taxonomy" id="88211"/>
    <lineage>
        <taxon>Eukaryota</taxon>
        <taxon>Metazoa</taxon>
        <taxon>Ecdysozoa</taxon>
        <taxon>Arthropoda</taxon>
        <taxon>Crustacea</taxon>
        <taxon>Multicrustacea</taxon>
        <taxon>Malacostraca</taxon>
        <taxon>Eumalacostraca</taxon>
        <taxon>Eucarida</taxon>
        <taxon>Decapoda</taxon>
        <taxon>Pleocyemata</taxon>
        <taxon>Anomura</taxon>
        <taxon>Galatheoidea</taxon>
        <taxon>Porcellanidae</taxon>
        <taxon>Petrolisthes</taxon>
    </lineage>
</organism>
<feature type="chain" id="PRO_5042119155" evidence="1">
    <location>
        <begin position="27"/>
        <end position="147"/>
    </location>
</feature>